<keyword evidence="4 7" id="KW-0812">Transmembrane</keyword>
<dbReference type="EMBL" id="AP019389">
    <property type="protein sequence ID" value="BBI19979.1"/>
    <property type="molecule type" value="Genomic_DNA"/>
</dbReference>
<evidence type="ECO:0000313" key="12">
    <source>
        <dbReference type="Proteomes" id="UP000290057"/>
    </source>
</evidence>
<accession>A0A3T1CG85</accession>
<comment type="subcellular location">
    <subcellularLocation>
        <location evidence="1">Cell membrane</location>
        <topology evidence="1">Multi-pass membrane protein</topology>
    </subcellularLocation>
</comment>
<gene>
    <name evidence="11" type="ORF">EKJ_08260</name>
</gene>
<dbReference type="InterPro" id="IPR002668">
    <property type="entry name" value="CNT_N_dom"/>
</dbReference>
<evidence type="ECO:0000256" key="1">
    <source>
        <dbReference type="ARBA" id="ARBA00004651"/>
    </source>
</evidence>
<keyword evidence="3" id="KW-1003">Cell membrane</keyword>
<evidence type="ECO:0000259" key="8">
    <source>
        <dbReference type="Pfam" id="PF01773"/>
    </source>
</evidence>
<keyword evidence="5 7" id="KW-1133">Transmembrane helix</keyword>
<dbReference type="Pfam" id="PF07670">
    <property type="entry name" value="Gate"/>
    <property type="match status" value="1"/>
</dbReference>
<evidence type="ECO:0000256" key="2">
    <source>
        <dbReference type="ARBA" id="ARBA00009033"/>
    </source>
</evidence>
<dbReference type="AlphaFoldDB" id="A0A3T1CG85"/>
<feature type="transmembrane region" description="Helical" evidence="7">
    <location>
        <begin position="6"/>
        <end position="23"/>
    </location>
</feature>
<reference evidence="11 12" key="1">
    <citation type="submission" date="2019-01" db="EMBL/GenBank/DDBJ databases">
        <title>Complete genome sequence of Erythrobacter flavus KJ5.</title>
        <authorList>
            <person name="Kanesaki Y."/>
            <person name="Brotosudarmo T."/>
            <person name="Moriuchi R."/>
            <person name="Awai K."/>
        </authorList>
    </citation>
    <scope>NUCLEOTIDE SEQUENCE [LARGE SCALE GENOMIC DNA]</scope>
    <source>
        <strain evidence="11 12">KJ5</strain>
    </source>
</reference>
<feature type="transmembrane region" description="Helical" evidence="7">
    <location>
        <begin position="308"/>
        <end position="325"/>
    </location>
</feature>
<feature type="transmembrane region" description="Helical" evidence="7">
    <location>
        <begin position="101"/>
        <end position="125"/>
    </location>
</feature>
<feature type="transmembrane region" description="Helical" evidence="7">
    <location>
        <begin position="405"/>
        <end position="423"/>
    </location>
</feature>
<evidence type="ECO:0000256" key="3">
    <source>
        <dbReference type="ARBA" id="ARBA00022475"/>
    </source>
</evidence>
<dbReference type="PANTHER" id="PTHR10590">
    <property type="entry name" value="SODIUM/NUCLEOSIDE COTRANSPORTER"/>
    <property type="match status" value="1"/>
</dbReference>
<protein>
    <submittedName>
        <fullName evidence="11">Nucleoside:proton symporter</fullName>
    </submittedName>
</protein>
<keyword evidence="12" id="KW-1185">Reference proteome</keyword>
<feature type="domain" description="Concentrative nucleoside transporter C-terminal" evidence="9">
    <location>
        <begin position="213"/>
        <end position="419"/>
    </location>
</feature>
<dbReference type="GO" id="GO:0005886">
    <property type="term" value="C:plasma membrane"/>
    <property type="evidence" value="ECO:0007669"/>
    <property type="project" value="UniProtKB-SubCell"/>
</dbReference>
<dbReference type="GO" id="GO:0015293">
    <property type="term" value="F:symporter activity"/>
    <property type="evidence" value="ECO:0007669"/>
    <property type="project" value="TreeGrafter"/>
</dbReference>
<evidence type="ECO:0000313" key="11">
    <source>
        <dbReference type="EMBL" id="BBI19979.1"/>
    </source>
</evidence>
<feature type="domain" description="Concentrative nucleoside transporter N-terminal" evidence="8">
    <location>
        <begin position="11"/>
        <end position="85"/>
    </location>
</feature>
<name>A0A3T1CG85_9SPHN</name>
<dbReference type="InterPro" id="IPR008276">
    <property type="entry name" value="C_nuclsd_transpt"/>
</dbReference>
<proteinExistence type="inferred from homology"/>
<evidence type="ECO:0000256" key="7">
    <source>
        <dbReference type="SAM" id="Phobius"/>
    </source>
</evidence>
<feature type="transmembrane region" description="Helical" evidence="7">
    <location>
        <begin position="180"/>
        <end position="201"/>
    </location>
</feature>
<feature type="transmembrane region" description="Helical" evidence="7">
    <location>
        <begin position="35"/>
        <end position="57"/>
    </location>
</feature>
<dbReference type="InterPro" id="IPR011642">
    <property type="entry name" value="Gate_dom"/>
</dbReference>
<evidence type="ECO:0000259" key="9">
    <source>
        <dbReference type="Pfam" id="PF07662"/>
    </source>
</evidence>
<evidence type="ECO:0000256" key="6">
    <source>
        <dbReference type="ARBA" id="ARBA00023136"/>
    </source>
</evidence>
<dbReference type="Pfam" id="PF07662">
    <property type="entry name" value="Nucleos_tra2_C"/>
    <property type="match status" value="1"/>
</dbReference>
<sequence>MDLFDQFRGLAGIALLVLIAWALSENRSERPSWRWIAGALMLQAVLALLIVRVPFVWSAVTLANEAVAAIERATLDGSSYMFGYLGGGPLPFALREGADAPVIIAFQILPLVIVFSALSALLWHWGVLRWLVRGLSFLLQRTLKVSGVVGLSGGANMFLGVVESPLVVRAYFARMSRADLFQVMVLAMATISGAILILYATTLSRTVPDAVSHMISASLISLPAALLVAKLMVPGKADDNRDDDSADEPGLTFESSIDAIIKGTMDGMQLFLAVIAVIIVVFALVSLADQLLALLPLVDGEALTLKRLFGWLFAPLMWLVGIPWAEAQSAGSLMGTKAILNEYVAYLELAALPEETFSPRSLLIVTYALCGVANLASIGLLVSTIGTLCPERRGEVAGLGVRSWIAGNMATAMTGAWIGLITWA</sequence>
<dbReference type="GO" id="GO:0005337">
    <property type="term" value="F:nucleoside transmembrane transporter activity"/>
    <property type="evidence" value="ECO:0007669"/>
    <property type="project" value="InterPro"/>
</dbReference>
<feature type="transmembrane region" description="Helical" evidence="7">
    <location>
        <begin position="270"/>
        <end position="288"/>
    </location>
</feature>
<dbReference type="RefSeq" id="WP_130586014.1">
    <property type="nucleotide sequence ID" value="NZ_AP019389.1"/>
</dbReference>
<keyword evidence="6 7" id="KW-0472">Membrane</keyword>
<feature type="domain" description="Nucleoside transporter/FeoB GTPase Gate" evidence="10">
    <location>
        <begin position="106"/>
        <end position="203"/>
    </location>
</feature>
<evidence type="ECO:0000259" key="10">
    <source>
        <dbReference type="Pfam" id="PF07670"/>
    </source>
</evidence>
<dbReference type="Pfam" id="PF01773">
    <property type="entry name" value="Nucleos_tra2_N"/>
    <property type="match status" value="1"/>
</dbReference>
<dbReference type="Proteomes" id="UP000290057">
    <property type="component" value="Chromosome"/>
</dbReference>
<comment type="similarity">
    <text evidence="2">Belongs to the concentrative nucleoside transporter (CNT) (TC 2.A.41) family.</text>
</comment>
<feature type="transmembrane region" description="Helical" evidence="7">
    <location>
        <begin position="145"/>
        <end position="168"/>
    </location>
</feature>
<organism evidence="11 12">
    <name type="scientific">Qipengyuania flava</name>
    <dbReference type="NCBI Taxonomy" id="192812"/>
    <lineage>
        <taxon>Bacteria</taxon>
        <taxon>Pseudomonadati</taxon>
        <taxon>Pseudomonadota</taxon>
        <taxon>Alphaproteobacteria</taxon>
        <taxon>Sphingomonadales</taxon>
        <taxon>Erythrobacteraceae</taxon>
        <taxon>Qipengyuania</taxon>
    </lineage>
</organism>
<evidence type="ECO:0000256" key="4">
    <source>
        <dbReference type="ARBA" id="ARBA00022692"/>
    </source>
</evidence>
<feature type="transmembrane region" description="Helical" evidence="7">
    <location>
        <begin position="362"/>
        <end position="385"/>
    </location>
</feature>
<dbReference type="PANTHER" id="PTHR10590:SF4">
    <property type="entry name" value="SOLUTE CARRIER FAMILY 28 MEMBER 3"/>
    <property type="match status" value="1"/>
</dbReference>
<dbReference type="InterPro" id="IPR011657">
    <property type="entry name" value="CNT_C_dom"/>
</dbReference>
<evidence type="ECO:0000256" key="5">
    <source>
        <dbReference type="ARBA" id="ARBA00022989"/>
    </source>
</evidence>